<dbReference type="EMBL" id="AYLP01000030">
    <property type="protein sequence ID" value="ESS67541.1"/>
    <property type="molecule type" value="Genomic_DNA"/>
</dbReference>
<feature type="signal peptide" evidence="1">
    <location>
        <begin position="1"/>
        <end position="20"/>
    </location>
</feature>
<name>V5DJH3_TRYCR</name>
<dbReference type="VEuPathDB" id="TriTrypDB:TCDM_03815"/>
<reference evidence="2 3" key="1">
    <citation type="journal article" date="2014" name="Genome Announc.">
        <title>Trypanosoma cruzi Clone Dm28c Draft Genome Sequence.</title>
        <authorList>
            <person name="Grisard E.C."/>
            <person name="Teixeira S.M."/>
            <person name="de Almeida L.G."/>
            <person name="Stoco P.H."/>
            <person name="Gerber A.L."/>
            <person name="Talavera-Lopez C."/>
            <person name="Lima O.C."/>
            <person name="Andersson B."/>
            <person name="de Vasconcelos A.T."/>
        </authorList>
    </citation>
    <scope>NUCLEOTIDE SEQUENCE [LARGE SCALE GENOMIC DNA]</scope>
    <source>
        <strain evidence="2 3">Dm28c</strain>
    </source>
</reference>
<sequence>MSHCAFPLFFMFMCVCMCECHYCPSFLCTAVLPSVCVCVCVCVSFPAECDGSRGVETISAAVATRWACERGNANNAFR</sequence>
<accession>V5DJH3</accession>
<dbReference type="Proteomes" id="UP000017861">
    <property type="component" value="Unassembled WGS sequence"/>
</dbReference>
<evidence type="ECO:0008006" key="4">
    <source>
        <dbReference type="Google" id="ProtNLM"/>
    </source>
</evidence>
<evidence type="ECO:0000313" key="2">
    <source>
        <dbReference type="EMBL" id="ESS67541.1"/>
    </source>
</evidence>
<protein>
    <recommendedName>
        <fullName evidence="4">Secreted protein</fullName>
    </recommendedName>
</protein>
<feature type="chain" id="PRO_5004731630" description="Secreted protein" evidence="1">
    <location>
        <begin position="21"/>
        <end position="78"/>
    </location>
</feature>
<gene>
    <name evidence="2" type="ORF">TCDM_03815</name>
</gene>
<comment type="caution">
    <text evidence="2">The sequence shown here is derived from an EMBL/GenBank/DDBJ whole genome shotgun (WGS) entry which is preliminary data.</text>
</comment>
<evidence type="ECO:0000313" key="3">
    <source>
        <dbReference type="Proteomes" id="UP000017861"/>
    </source>
</evidence>
<proteinExistence type="predicted"/>
<evidence type="ECO:0000256" key="1">
    <source>
        <dbReference type="SAM" id="SignalP"/>
    </source>
</evidence>
<keyword evidence="1" id="KW-0732">Signal</keyword>
<organism evidence="2 3">
    <name type="scientific">Trypanosoma cruzi Dm28c</name>
    <dbReference type="NCBI Taxonomy" id="1416333"/>
    <lineage>
        <taxon>Eukaryota</taxon>
        <taxon>Discoba</taxon>
        <taxon>Euglenozoa</taxon>
        <taxon>Kinetoplastea</taxon>
        <taxon>Metakinetoplastina</taxon>
        <taxon>Trypanosomatida</taxon>
        <taxon>Trypanosomatidae</taxon>
        <taxon>Trypanosoma</taxon>
        <taxon>Schizotrypanum</taxon>
    </lineage>
</organism>
<dbReference type="AlphaFoldDB" id="V5DJH3"/>